<evidence type="ECO:0000313" key="12">
    <source>
        <dbReference type="EMBL" id="BAO39050.2"/>
    </source>
</evidence>
<dbReference type="GO" id="GO:0015228">
    <property type="term" value="F:coenzyme A transmembrane transporter activity"/>
    <property type="evidence" value="ECO:0007669"/>
    <property type="project" value="TreeGrafter"/>
</dbReference>
<feature type="transmembrane region" description="Helical" evidence="11">
    <location>
        <begin position="308"/>
        <end position="333"/>
    </location>
</feature>
<keyword evidence="8" id="KW-0576">Peroxisome</keyword>
<evidence type="ECO:0000256" key="1">
    <source>
        <dbReference type="ARBA" id="ARBA00004585"/>
    </source>
</evidence>
<evidence type="ECO:0000313" key="13">
    <source>
        <dbReference type="Proteomes" id="UP000065495"/>
    </source>
</evidence>
<dbReference type="AlphaFoldDB" id="W0T6L3"/>
<protein>
    <submittedName>
        <fullName evidence="12">Peroxisomal membrane protein PMP47B</fullName>
    </submittedName>
</protein>
<dbReference type="GO" id="GO:0015230">
    <property type="term" value="F:FAD transmembrane transporter activity"/>
    <property type="evidence" value="ECO:0007669"/>
    <property type="project" value="TreeGrafter"/>
</dbReference>
<evidence type="ECO:0000256" key="7">
    <source>
        <dbReference type="ARBA" id="ARBA00023136"/>
    </source>
</evidence>
<keyword evidence="5" id="KW-0677">Repeat</keyword>
<keyword evidence="7 9" id="KW-0472">Membrane</keyword>
<sequence>MALLTTIGMGSLYVAKGKNDERKTEHAKRTPKTWEEIAEEHENLVNMSDINPNDVDQLVHAIAGSLGGAASIAVTYPLVTITTNLQTKENEGTPKLEAIKAIYKKNGVAGYFLGLESAVYGMATTNFVYYYFYEWCAKTARTLASKQYLSTWESILASTIAGSMTAVASNPLWVANTRMTVNKSKSSTLGTMVEIVKSDGPMTLFNGLKPALVLVSNPIIQYTVYEQLKNLVLHIQKKKVLSPSWAFLLGAIGKLAATGTTYPYITLKTRMHLMQNSKKEQKSMWALILEIVKKDGISGLYNGVSVKLVQSIMTAAFLFFFKEGFIQWSLKLIKILRLVSKRKNIKSLSI</sequence>
<dbReference type="Pfam" id="PF00153">
    <property type="entry name" value="Mito_carr"/>
    <property type="match status" value="3"/>
</dbReference>
<dbReference type="GO" id="GO:0080122">
    <property type="term" value="F:AMP transmembrane transporter activity"/>
    <property type="evidence" value="ECO:0007669"/>
    <property type="project" value="TreeGrafter"/>
</dbReference>
<feature type="transmembrane region" description="Helical" evidence="11">
    <location>
        <begin position="108"/>
        <end position="132"/>
    </location>
</feature>
<feature type="repeat" description="Solcar" evidence="9">
    <location>
        <begin position="245"/>
        <end position="328"/>
    </location>
</feature>
<dbReference type="GO" id="GO:0044610">
    <property type="term" value="F:FMN transmembrane transporter activity"/>
    <property type="evidence" value="ECO:0007669"/>
    <property type="project" value="TreeGrafter"/>
</dbReference>
<comment type="similarity">
    <text evidence="2 10">Belongs to the mitochondrial carrier (TC 2.A.29) family.</text>
</comment>
<dbReference type="GO" id="GO:0015217">
    <property type="term" value="F:ADP transmembrane transporter activity"/>
    <property type="evidence" value="ECO:0007669"/>
    <property type="project" value="TreeGrafter"/>
</dbReference>
<dbReference type="EMBL" id="AP012214">
    <property type="protein sequence ID" value="BAO39050.2"/>
    <property type="molecule type" value="Genomic_DNA"/>
</dbReference>
<feature type="transmembrane region" description="Helical" evidence="11">
    <location>
        <begin position="152"/>
        <end position="175"/>
    </location>
</feature>
<keyword evidence="4 9" id="KW-0812">Transmembrane</keyword>
<evidence type="ECO:0000256" key="3">
    <source>
        <dbReference type="ARBA" id="ARBA00022448"/>
    </source>
</evidence>
<keyword evidence="6 11" id="KW-1133">Transmembrane helix</keyword>
<feature type="repeat" description="Solcar" evidence="9">
    <location>
        <begin position="55"/>
        <end position="139"/>
    </location>
</feature>
<evidence type="ECO:0000256" key="9">
    <source>
        <dbReference type="PROSITE-ProRule" id="PRU00282"/>
    </source>
</evidence>
<feature type="repeat" description="Solcar" evidence="9">
    <location>
        <begin position="149"/>
        <end position="231"/>
    </location>
</feature>
<dbReference type="GeneID" id="34715054"/>
<feature type="transmembrane region" description="Helical" evidence="11">
    <location>
        <begin position="245"/>
        <end position="265"/>
    </location>
</feature>
<dbReference type="InterPro" id="IPR052217">
    <property type="entry name" value="Mito/Peroxisomal_Carrier"/>
</dbReference>
<proteinExistence type="inferred from homology"/>
<keyword evidence="3 10" id="KW-0813">Transport</keyword>
<dbReference type="Proteomes" id="UP000065495">
    <property type="component" value="Chromosome 2"/>
</dbReference>
<evidence type="ECO:0000256" key="10">
    <source>
        <dbReference type="RuleBase" id="RU000488"/>
    </source>
</evidence>
<accession>W0T6L3</accession>
<dbReference type="PANTHER" id="PTHR45939:SF5">
    <property type="entry name" value="PEROXISOMAL MEMBRANE PROTEIN PMP34"/>
    <property type="match status" value="1"/>
</dbReference>
<dbReference type="InterPro" id="IPR018108">
    <property type="entry name" value="MCP_transmembrane"/>
</dbReference>
<name>W0T6L3_KLUMD</name>
<evidence type="ECO:0000256" key="11">
    <source>
        <dbReference type="SAM" id="Phobius"/>
    </source>
</evidence>
<evidence type="ECO:0000256" key="5">
    <source>
        <dbReference type="ARBA" id="ARBA00022737"/>
    </source>
</evidence>
<comment type="subcellular location">
    <subcellularLocation>
        <location evidence="1">Peroxisome membrane</location>
        <topology evidence="1">Multi-pass membrane protein</topology>
    </subcellularLocation>
</comment>
<dbReference type="VEuPathDB" id="FungiDB:KLMA_20592"/>
<dbReference type="RefSeq" id="XP_022674909.1">
    <property type="nucleotide sequence ID" value="XM_022818220.1"/>
</dbReference>
<gene>
    <name evidence="12" type="primary">PMP47A</name>
    <name evidence="12" type="ORF">KLMA_20592</name>
</gene>
<dbReference type="SUPFAM" id="SSF103506">
    <property type="entry name" value="Mitochondrial carrier"/>
    <property type="match status" value="1"/>
</dbReference>
<dbReference type="PROSITE" id="PS50920">
    <property type="entry name" value="SOLCAR"/>
    <property type="match status" value="3"/>
</dbReference>
<evidence type="ECO:0000256" key="8">
    <source>
        <dbReference type="ARBA" id="ARBA00023140"/>
    </source>
</evidence>
<evidence type="ECO:0000256" key="2">
    <source>
        <dbReference type="ARBA" id="ARBA00006375"/>
    </source>
</evidence>
<evidence type="ECO:0000256" key="4">
    <source>
        <dbReference type="ARBA" id="ARBA00022692"/>
    </source>
</evidence>
<dbReference type="InterPro" id="IPR023395">
    <property type="entry name" value="MCP_dom_sf"/>
</dbReference>
<dbReference type="PANTHER" id="PTHR45939">
    <property type="entry name" value="PEROXISOMAL MEMBRANE PROTEIN PMP34-RELATED"/>
    <property type="match status" value="1"/>
</dbReference>
<dbReference type="GO" id="GO:0051724">
    <property type="term" value="F:NAD transmembrane transporter activity"/>
    <property type="evidence" value="ECO:0007669"/>
    <property type="project" value="TreeGrafter"/>
</dbReference>
<evidence type="ECO:0000256" key="6">
    <source>
        <dbReference type="ARBA" id="ARBA00022989"/>
    </source>
</evidence>
<dbReference type="GO" id="GO:0005347">
    <property type="term" value="F:ATP transmembrane transporter activity"/>
    <property type="evidence" value="ECO:0007669"/>
    <property type="project" value="TreeGrafter"/>
</dbReference>
<dbReference type="OrthoDB" id="2019556at2759"/>
<dbReference type="Gene3D" id="1.50.40.10">
    <property type="entry name" value="Mitochondrial carrier domain"/>
    <property type="match status" value="1"/>
</dbReference>
<dbReference type="GO" id="GO:0005778">
    <property type="term" value="C:peroxisomal membrane"/>
    <property type="evidence" value="ECO:0007669"/>
    <property type="project" value="UniProtKB-SubCell"/>
</dbReference>
<reference evidence="12 13" key="1">
    <citation type="journal article" date="2015" name="Biotechnol. Biofuels">
        <title>Genetic basis of the highly efficient yeast Kluyveromyces marxianus: complete genome sequence and transcriptome analyses.</title>
        <authorList>
            <person name="Lertwattanasakul N."/>
            <person name="Kosaka T."/>
            <person name="Hosoyama A."/>
            <person name="Suzuki Y."/>
            <person name="Rodrussamee N."/>
            <person name="Matsutani M."/>
            <person name="Murata M."/>
            <person name="Fujimoto N."/>
            <person name="Suprayogi"/>
            <person name="Tsuchikane K."/>
            <person name="Limtong S."/>
            <person name="Fujita N."/>
            <person name="Yamada M."/>
        </authorList>
    </citation>
    <scope>NUCLEOTIDE SEQUENCE [LARGE SCALE GENOMIC DNA]</scope>
    <source>
        <strain evidence="13">DMKU3-1042 / BCC 29191 / NBRC 104275</strain>
    </source>
</reference>
<organism evidence="12 13">
    <name type="scientific">Kluyveromyces marxianus (strain DMKU3-1042 / BCC 29191 / NBRC 104275)</name>
    <name type="common">Yeast</name>
    <name type="synonym">Candida kefyr</name>
    <dbReference type="NCBI Taxonomy" id="1003335"/>
    <lineage>
        <taxon>Eukaryota</taxon>
        <taxon>Fungi</taxon>
        <taxon>Dikarya</taxon>
        <taxon>Ascomycota</taxon>
        <taxon>Saccharomycotina</taxon>
        <taxon>Saccharomycetes</taxon>
        <taxon>Saccharomycetales</taxon>
        <taxon>Saccharomycetaceae</taxon>
        <taxon>Kluyveromyces</taxon>
    </lineage>
</organism>
<dbReference type="KEGG" id="kmx:KLMA_20592"/>